<keyword evidence="4 8" id="KW-0949">S-adenosyl-L-methionine</keyword>
<dbReference type="EC" id="2.8.4.4" evidence="8"/>
<dbReference type="GO" id="GO:0035599">
    <property type="term" value="F:aspartic acid methylthiotransferase activity"/>
    <property type="evidence" value="ECO:0007669"/>
    <property type="project" value="TreeGrafter"/>
</dbReference>
<dbReference type="SFLD" id="SFLDF00274">
    <property type="entry name" value="ribosomal_protein_S12_methylth"/>
    <property type="match status" value="1"/>
</dbReference>
<evidence type="ECO:0000256" key="1">
    <source>
        <dbReference type="ARBA" id="ARBA00022485"/>
    </source>
</evidence>
<dbReference type="Pfam" id="PF04055">
    <property type="entry name" value="Radical_SAM"/>
    <property type="match status" value="1"/>
</dbReference>
<dbReference type="Pfam" id="PF00919">
    <property type="entry name" value="UPF0004"/>
    <property type="match status" value="1"/>
</dbReference>
<accession>G5H695</accession>
<dbReference type="InterPro" id="IPR005840">
    <property type="entry name" value="Ribosomal_uS12_MeSTrfase_RimO"/>
</dbReference>
<comment type="subcellular location">
    <subcellularLocation>
        <location evidence="8">Cytoplasm</location>
    </subcellularLocation>
</comment>
<comment type="catalytic activity">
    <reaction evidence="8">
        <text>L-aspartate(89)-[ribosomal protein uS12]-hydrogen + (sulfur carrier)-SH + AH2 + 2 S-adenosyl-L-methionine = 3-methylsulfanyl-L-aspartate(89)-[ribosomal protein uS12]-hydrogen + (sulfur carrier)-H + 5'-deoxyadenosine + L-methionine + A + S-adenosyl-L-homocysteine + 2 H(+)</text>
        <dbReference type="Rhea" id="RHEA:37087"/>
        <dbReference type="Rhea" id="RHEA-COMP:10460"/>
        <dbReference type="Rhea" id="RHEA-COMP:10461"/>
        <dbReference type="Rhea" id="RHEA-COMP:14737"/>
        <dbReference type="Rhea" id="RHEA-COMP:14739"/>
        <dbReference type="ChEBI" id="CHEBI:13193"/>
        <dbReference type="ChEBI" id="CHEBI:15378"/>
        <dbReference type="ChEBI" id="CHEBI:17319"/>
        <dbReference type="ChEBI" id="CHEBI:17499"/>
        <dbReference type="ChEBI" id="CHEBI:29917"/>
        <dbReference type="ChEBI" id="CHEBI:29961"/>
        <dbReference type="ChEBI" id="CHEBI:57844"/>
        <dbReference type="ChEBI" id="CHEBI:57856"/>
        <dbReference type="ChEBI" id="CHEBI:59789"/>
        <dbReference type="ChEBI" id="CHEBI:64428"/>
        <dbReference type="ChEBI" id="CHEBI:73599"/>
        <dbReference type="EC" id="2.8.4.4"/>
    </reaction>
</comment>
<dbReference type="SFLD" id="SFLDG01082">
    <property type="entry name" value="B12-binding_domain_containing"/>
    <property type="match status" value="1"/>
</dbReference>
<keyword evidence="7 8" id="KW-0411">Iron-sulfur</keyword>
<name>G5H695_9BACT</name>
<dbReference type="SFLD" id="SFLDG01061">
    <property type="entry name" value="methylthiotransferase"/>
    <property type="match status" value="1"/>
</dbReference>
<dbReference type="NCBIfam" id="TIGR01125">
    <property type="entry name" value="30S ribosomal protein S12 methylthiotransferase RimO"/>
    <property type="match status" value="1"/>
</dbReference>
<organism evidence="11 12">
    <name type="scientific">Alistipes indistinctus YIT 12060</name>
    <dbReference type="NCBI Taxonomy" id="742725"/>
    <lineage>
        <taxon>Bacteria</taxon>
        <taxon>Pseudomonadati</taxon>
        <taxon>Bacteroidota</taxon>
        <taxon>Bacteroidia</taxon>
        <taxon>Bacteroidales</taxon>
        <taxon>Rikenellaceae</taxon>
        <taxon>Alistipes</taxon>
    </lineage>
</organism>
<dbReference type="GO" id="GO:0051539">
    <property type="term" value="F:4 iron, 4 sulfur cluster binding"/>
    <property type="evidence" value="ECO:0007669"/>
    <property type="project" value="UniProtKB-UniRule"/>
</dbReference>
<dbReference type="InterPro" id="IPR058240">
    <property type="entry name" value="rSAM_sf"/>
</dbReference>
<feature type="binding site" evidence="8">
    <location>
        <position position="157"/>
    </location>
    <ligand>
        <name>[4Fe-4S] cluster</name>
        <dbReference type="ChEBI" id="CHEBI:49883"/>
        <label>2</label>
        <note>4Fe-4S-S-AdoMet</note>
    </ligand>
</feature>
<feature type="domain" description="Radical SAM core" evidence="10">
    <location>
        <begin position="143"/>
        <end position="374"/>
    </location>
</feature>
<dbReference type="FunFam" id="3.80.30.20:FF:000001">
    <property type="entry name" value="tRNA-2-methylthio-N(6)-dimethylallyladenosine synthase 2"/>
    <property type="match status" value="1"/>
</dbReference>
<dbReference type="GO" id="GO:0046872">
    <property type="term" value="F:metal ion binding"/>
    <property type="evidence" value="ECO:0007669"/>
    <property type="project" value="UniProtKB-KW"/>
</dbReference>
<dbReference type="InterPro" id="IPR007197">
    <property type="entry name" value="rSAM"/>
</dbReference>
<comment type="function">
    <text evidence="8">Catalyzes the methylthiolation of an aspartic acid residue of ribosomal protein uS12.</text>
</comment>
<keyword evidence="3 8" id="KW-0808">Transferase</keyword>
<evidence type="ECO:0000259" key="9">
    <source>
        <dbReference type="PROSITE" id="PS51449"/>
    </source>
</evidence>
<keyword evidence="12" id="KW-1185">Reference proteome</keyword>
<protein>
    <recommendedName>
        <fullName evidence="8">Ribosomal protein uS12 methylthiotransferase RimO</fullName>
        <shortName evidence="8">uS12 MTTase</shortName>
        <shortName evidence="8">uS12 methylthiotransferase</shortName>
        <ecNumber evidence="8">2.8.4.4</ecNumber>
    </recommendedName>
    <alternativeName>
        <fullName evidence="8">Ribosomal protein uS12 (aspartate-C(3))-methylthiotransferase</fullName>
    </alternativeName>
    <alternativeName>
        <fullName evidence="8">Ribosome maturation factor RimO</fullName>
    </alternativeName>
</protein>
<keyword evidence="5 8" id="KW-0479">Metal-binding</keyword>
<keyword evidence="1 8" id="KW-0004">4Fe-4S</keyword>
<evidence type="ECO:0000256" key="2">
    <source>
        <dbReference type="ARBA" id="ARBA00022490"/>
    </source>
</evidence>
<dbReference type="PANTHER" id="PTHR43837:SF1">
    <property type="entry name" value="RIBOSOMAL PROTEIN US12 METHYLTHIOTRANSFERASE RIMO"/>
    <property type="match status" value="1"/>
</dbReference>
<dbReference type="GO" id="GO:0006400">
    <property type="term" value="P:tRNA modification"/>
    <property type="evidence" value="ECO:0007669"/>
    <property type="project" value="InterPro"/>
</dbReference>
<dbReference type="InterPro" id="IPR038135">
    <property type="entry name" value="Methylthiotransferase_N_sf"/>
</dbReference>
<dbReference type="Gene3D" id="3.80.30.20">
    <property type="entry name" value="tm_1862 like domain"/>
    <property type="match status" value="1"/>
</dbReference>
<dbReference type="InterPro" id="IPR005839">
    <property type="entry name" value="Methylthiotransferase"/>
</dbReference>
<dbReference type="SMART" id="SM00729">
    <property type="entry name" value="Elp3"/>
    <property type="match status" value="1"/>
</dbReference>
<feature type="domain" description="MTTase N-terminal" evidence="9">
    <location>
        <begin position="15"/>
        <end position="133"/>
    </location>
</feature>
<evidence type="ECO:0000313" key="11">
    <source>
        <dbReference type="EMBL" id="EHB93189.1"/>
    </source>
</evidence>
<comment type="similarity">
    <text evidence="8">Belongs to the methylthiotransferase family. RimO subfamily.</text>
</comment>
<evidence type="ECO:0000313" key="12">
    <source>
        <dbReference type="Proteomes" id="UP000006008"/>
    </source>
</evidence>
<dbReference type="GO" id="GO:0005829">
    <property type="term" value="C:cytosol"/>
    <property type="evidence" value="ECO:0007669"/>
    <property type="project" value="TreeGrafter"/>
</dbReference>
<dbReference type="Pfam" id="PF18693">
    <property type="entry name" value="TRAM_2"/>
    <property type="match status" value="1"/>
</dbReference>
<dbReference type="Proteomes" id="UP000006008">
    <property type="component" value="Unassembled WGS sequence"/>
</dbReference>
<dbReference type="EMBL" id="ADLD01000004">
    <property type="protein sequence ID" value="EHB93189.1"/>
    <property type="molecule type" value="Genomic_DNA"/>
</dbReference>
<dbReference type="InterPro" id="IPR006638">
    <property type="entry name" value="Elp3/MiaA/NifB-like_rSAM"/>
</dbReference>
<dbReference type="HAMAP" id="MF_01865">
    <property type="entry name" value="MTTase_RimO"/>
    <property type="match status" value="1"/>
</dbReference>
<dbReference type="PATRIC" id="fig|742725.3.peg.500"/>
<comment type="caution">
    <text evidence="11">The sequence shown here is derived from an EMBL/GenBank/DDBJ whole genome shotgun (WGS) entry which is preliminary data.</text>
</comment>
<feature type="binding site" evidence="8">
    <location>
        <position position="164"/>
    </location>
    <ligand>
        <name>[4Fe-4S] cluster</name>
        <dbReference type="ChEBI" id="CHEBI:49883"/>
        <label>2</label>
        <note>4Fe-4S-S-AdoMet</note>
    </ligand>
</feature>
<dbReference type="PROSITE" id="PS51918">
    <property type="entry name" value="RADICAL_SAM"/>
    <property type="match status" value="1"/>
</dbReference>
<dbReference type="HOGENOM" id="CLU_018697_0_1_10"/>
<dbReference type="eggNOG" id="COG0621">
    <property type="taxonomic scope" value="Bacteria"/>
</dbReference>
<feature type="binding site" evidence="8">
    <location>
        <position position="62"/>
    </location>
    <ligand>
        <name>[4Fe-4S] cluster</name>
        <dbReference type="ChEBI" id="CHEBI:49883"/>
        <label>1</label>
    </ligand>
</feature>
<evidence type="ECO:0000259" key="10">
    <source>
        <dbReference type="PROSITE" id="PS51918"/>
    </source>
</evidence>
<proteinExistence type="inferred from homology"/>
<dbReference type="InterPro" id="IPR002792">
    <property type="entry name" value="TRAM_dom"/>
</dbReference>
<dbReference type="PANTHER" id="PTHR43837">
    <property type="entry name" value="RIBOSOMAL PROTEIN S12 METHYLTHIOTRANSFERASE RIMO"/>
    <property type="match status" value="1"/>
</dbReference>
<dbReference type="InterPro" id="IPR023404">
    <property type="entry name" value="rSAM_horseshoe"/>
</dbReference>
<dbReference type="NCBIfam" id="TIGR00089">
    <property type="entry name" value="MiaB/RimO family radical SAM methylthiotransferase"/>
    <property type="match status" value="1"/>
</dbReference>
<dbReference type="Gene3D" id="2.40.50.140">
    <property type="entry name" value="Nucleic acid-binding proteins"/>
    <property type="match status" value="1"/>
</dbReference>
<feature type="binding site" evidence="8">
    <location>
        <position position="96"/>
    </location>
    <ligand>
        <name>[4Fe-4S] cluster</name>
        <dbReference type="ChEBI" id="CHEBI:49883"/>
        <label>1</label>
    </ligand>
</feature>
<reference evidence="11 12" key="1">
    <citation type="submission" date="2011-08" db="EMBL/GenBank/DDBJ databases">
        <title>The Genome Sequence of Alistipes indistinctus YIT 12060.</title>
        <authorList>
            <consortium name="The Broad Institute Genome Sequencing Platform"/>
            <person name="Earl A."/>
            <person name="Ward D."/>
            <person name="Feldgarden M."/>
            <person name="Gevers D."/>
            <person name="Morotomi M."/>
            <person name="Young S.K."/>
            <person name="Zeng Q."/>
            <person name="Gargeya S."/>
            <person name="Fitzgerald M."/>
            <person name="Haas B."/>
            <person name="Abouelleil A."/>
            <person name="Alvarado L."/>
            <person name="Arachchi H.M."/>
            <person name="Berlin A."/>
            <person name="Brown A."/>
            <person name="Chapman S.B."/>
            <person name="Chen Z."/>
            <person name="Dunbar C."/>
            <person name="Freedman E."/>
            <person name="Gearin G."/>
            <person name="Gellesch M."/>
            <person name="Goldberg J."/>
            <person name="Griggs A."/>
            <person name="Gujja S."/>
            <person name="Heiman D."/>
            <person name="Howarth C."/>
            <person name="Larson L."/>
            <person name="Lui A."/>
            <person name="MacDonald P.J.P."/>
            <person name="Montmayeur A."/>
            <person name="Murphy C."/>
            <person name="Neiman D."/>
            <person name="Pearson M."/>
            <person name="Priest M."/>
            <person name="Roberts A."/>
            <person name="Saif S."/>
            <person name="Shea T."/>
            <person name="Shenoy N."/>
            <person name="Sisk P."/>
            <person name="Stolte C."/>
            <person name="Sykes S."/>
            <person name="Wortman J."/>
            <person name="Nusbaum C."/>
            <person name="Birren B."/>
        </authorList>
    </citation>
    <scope>NUCLEOTIDE SEQUENCE [LARGE SCALE GENOMIC DNA]</scope>
    <source>
        <strain evidence="11 12">YIT 12060</strain>
    </source>
</reference>
<evidence type="ECO:0000256" key="5">
    <source>
        <dbReference type="ARBA" id="ARBA00022723"/>
    </source>
</evidence>
<evidence type="ECO:0000256" key="6">
    <source>
        <dbReference type="ARBA" id="ARBA00023004"/>
    </source>
</evidence>
<sequence length="455" mass="51930">MCRQSSFGSSRMKKKIINVVTLGCSKNIVDSEHLMAQLRRNNFEIKFDSNTTDAKIVVVNTCGFIGDAKEESVNTILGFANAKSTGEIDHLFVMGCLAERYKKELEQEIPEVDRYFGVNNLADIVEAVGGRYRDELTGERHLTTPHHYAYLKISEGCNWGCGYCAIPLIRGRHVSVPMEQLVAEAEGLAHSGVKELIVIAQDTTYYGLDLYGERRLGDLLRRLCHIDGIEWLRLHYAYPAQFPDDVIGAMRDEPKICKYLDIPFQHISDSQLKSMRRGLDKAETYALVEKMRREVPGIALRTTLLTGYPGESEQDFEELLQFVRDIRFERLGVFPYSEEEGTYSATKLQDDVPEEVKQQRADRIMELQNEISRENNLRRVGRTERVILDRREGDYWIGRTQYDSPEVDTEILISASETGKSVRENTGDRTLSAGQFLDVRITRADDYDLYGIPKP</sequence>
<dbReference type="CDD" id="cd01335">
    <property type="entry name" value="Radical_SAM"/>
    <property type="match status" value="1"/>
</dbReference>
<dbReference type="GO" id="GO:0103039">
    <property type="term" value="F:protein methylthiotransferase activity"/>
    <property type="evidence" value="ECO:0007669"/>
    <property type="project" value="UniProtKB-EC"/>
</dbReference>
<evidence type="ECO:0000256" key="4">
    <source>
        <dbReference type="ARBA" id="ARBA00022691"/>
    </source>
</evidence>
<evidence type="ECO:0000256" key="8">
    <source>
        <dbReference type="HAMAP-Rule" id="MF_01865"/>
    </source>
</evidence>
<evidence type="ECO:0000256" key="3">
    <source>
        <dbReference type="ARBA" id="ARBA00022679"/>
    </source>
</evidence>
<dbReference type="InterPro" id="IPR013848">
    <property type="entry name" value="Methylthiotransferase_N"/>
</dbReference>
<feature type="binding site" evidence="8">
    <location>
        <position position="24"/>
    </location>
    <ligand>
        <name>[4Fe-4S] cluster</name>
        <dbReference type="ChEBI" id="CHEBI:49883"/>
        <label>1</label>
    </ligand>
</feature>
<keyword evidence="6 8" id="KW-0408">Iron</keyword>
<dbReference type="InterPro" id="IPR012340">
    <property type="entry name" value="NA-bd_OB-fold"/>
</dbReference>
<gene>
    <name evidence="8" type="primary">rimO</name>
    <name evidence="11" type="ORF">HMPREF9450_00455</name>
</gene>
<feature type="binding site" evidence="8">
    <location>
        <position position="161"/>
    </location>
    <ligand>
        <name>[4Fe-4S] cluster</name>
        <dbReference type="ChEBI" id="CHEBI:49883"/>
        <label>2</label>
        <note>4Fe-4S-S-AdoMet</note>
    </ligand>
</feature>
<evidence type="ECO:0000256" key="7">
    <source>
        <dbReference type="ARBA" id="ARBA00023014"/>
    </source>
</evidence>
<comment type="cofactor">
    <cofactor evidence="8">
        <name>[4Fe-4S] cluster</name>
        <dbReference type="ChEBI" id="CHEBI:49883"/>
    </cofactor>
    <text evidence="8">Binds 2 [4Fe-4S] clusters. One cluster is coordinated with 3 cysteines and an exchangeable S-adenosyl-L-methionine.</text>
</comment>
<dbReference type="PROSITE" id="PS51449">
    <property type="entry name" value="MTTASE_N"/>
    <property type="match status" value="1"/>
</dbReference>
<keyword evidence="2 8" id="KW-0963">Cytoplasm</keyword>
<dbReference type="SUPFAM" id="SSF102114">
    <property type="entry name" value="Radical SAM enzymes"/>
    <property type="match status" value="1"/>
</dbReference>
<dbReference type="AlphaFoldDB" id="G5H695"/>
<dbReference type="SFLD" id="SFLDS00029">
    <property type="entry name" value="Radical_SAM"/>
    <property type="match status" value="1"/>
</dbReference>
<dbReference type="STRING" id="742725.HMPREF9450_00455"/>
<dbReference type="Gene3D" id="3.40.50.12160">
    <property type="entry name" value="Methylthiotransferase, N-terminal domain"/>
    <property type="match status" value="1"/>
</dbReference>